<accession>A0ABY7N779</accession>
<evidence type="ECO:0000256" key="4">
    <source>
        <dbReference type="ARBA" id="ARBA00023172"/>
    </source>
</evidence>
<protein>
    <submittedName>
        <fullName evidence="8">Integrase arm-type DNA-binding domain-containing protein</fullName>
    </submittedName>
</protein>
<dbReference type="Pfam" id="PF13356">
    <property type="entry name" value="Arm-DNA-bind_3"/>
    <property type="match status" value="1"/>
</dbReference>
<evidence type="ECO:0000313" key="8">
    <source>
        <dbReference type="EMBL" id="WBM39988.1"/>
    </source>
</evidence>
<dbReference type="SUPFAM" id="SSF56349">
    <property type="entry name" value="DNA breaking-rejoining enzymes"/>
    <property type="match status" value="1"/>
</dbReference>
<dbReference type="InterPro" id="IPR044068">
    <property type="entry name" value="CB"/>
</dbReference>
<dbReference type="Pfam" id="PF22022">
    <property type="entry name" value="Phage_int_M"/>
    <property type="match status" value="1"/>
</dbReference>
<dbReference type="CDD" id="cd00801">
    <property type="entry name" value="INT_P4_C"/>
    <property type="match status" value="1"/>
</dbReference>
<keyword evidence="2" id="KW-0229">DNA integration</keyword>
<reference evidence="8 9" key="1">
    <citation type="submission" date="2022-05" db="EMBL/GenBank/DDBJ databases">
        <title>Complete sequence of strain NY11312.</title>
        <authorList>
            <person name="Zhou D."/>
        </authorList>
    </citation>
    <scope>NUCLEOTIDE SEQUENCE [LARGE SCALE GENOMIC DNA]</scope>
    <source>
        <strain evidence="8 9">NY11312</strain>
    </source>
</reference>
<keyword evidence="4" id="KW-0233">DNA recombination</keyword>
<sequence>MKLTERVVATLGPRLKKNPAHDADFVAEYMSSDGGGLYLSVKGSGHKSWFYIYTSKLTGGREKIGLGGYPAVSLEDARHAAASQRRLLALGVDPRQEHDKKKDAARLERDKERYTIKSLGDAWHQREKTARQWSDGHASRQLALLENHVYPHIGGRYIGDVTEPIVARLLQRVVANGYGETAMRVRGALRDVYEYACGLGALKSDENFMRLGTNIGGLKKPASRSFAAFDVADPEHRRGLVGEFMRRIRGYQGRGPIVHVALCLSPYLGQRPGQYRRMRWEQLDLKAWLWTCPPQIMKQSTEAKNDPRTLPHLVPLPRQAVELLEFLRPITGATGQGYVFPGQRPGRSISENTVNAALRALGYDTKTEITGHGVRSLLQTLSQDDLDIPVAWSDRHLAHKPHGPLGARYDRSAFVDQRFELVQKYADLLDYLADTAGPGAPNPIQRVRQQGKIIEIRARAA</sequence>
<keyword evidence="3 5" id="KW-0238">DNA-binding</keyword>
<gene>
    <name evidence="8" type="ORF">M2J83_09310</name>
</gene>
<evidence type="ECO:0000259" key="6">
    <source>
        <dbReference type="PROSITE" id="PS51898"/>
    </source>
</evidence>
<dbReference type="InterPro" id="IPR002104">
    <property type="entry name" value="Integrase_catalytic"/>
</dbReference>
<dbReference type="Gene3D" id="1.10.443.10">
    <property type="entry name" value="Intergrase catalytic core"/>
    <property type="match status" value="1"/>
</dbReference>
<name>A0ABY7N779_ALCFA</name>
<dbReference type="InterPro" id="IPR050808">
    <property type="entry name" value="Phage_Integrase"/>
</dbReference>
<evidence type="ECO:0000256" key="5">
    <source>
        <dbReference type="PROSITE-ProRule" id="PRU01248"/>
    </source>
</evidence>
<comment type="similarity">
    <text evidence="1">Belongs to the 'phage' integrase family.</text>
</comment>
<evidence type="ECO:0000313" key="9">
    <source>
        <dbReference type="Proteomes" id="UP001211866"/>
    </source>
</evidence>
<dbReference type="PROSITE" id="PS51898">
    <property type="entry name" value="TYR_RECOMBINASE"/>
    <property type="match status" value="1"/>
</dbReference>
<feature type="domain" description="Tyr recombinase" evidence="6">
    <location>
        <begin position="227"/>
        <end position="422"/>
    </location>
</feature>
<dbReference type="Pfam" id="PF00589">
    <property type="entry name" value="Phage_integrase"/>
    <property type="match status" value="1"/>
</dbReference>
<dbReference type="InterPro" id="IPR013762">
    <property type="entry name" value="Integrase-like_cat_sf"/>
</dbReference>
<feature type="domain" description="Core-binding (CB)" evidence="7">
    <location>
        <begin position="114"/>
        <end position="197"/>
    </location>
</feature>
<dbReference type="InterPro" id="IPR025166">
    <property type="entry name" value="Integrase_DNA_bind_dom"/>
</dbReference>
<dbReference type="InterPro" id="IPR053876">
    <property type="entry name" value="Phage_int_M"/>
</dbReference>
<proteinExistence type="inferred from homology"/>
<dbReference type="RefSeq" id="WP_270119880.1">
    <property type="nucleotide sequence ID" value="NZ_CP096916.1"/>
</dbReference>
<evidence type="ECO:0000259" key="7">
    <source>
        <dbReference type="PROSITE" id="PS51900"/>
    </source>
</evidence>
<keyword evidence="9" id="KW-1185">Reference proteome</keyword>
<evidence type="ECO:0000256" key="2">
    <source>
        <dbReference type="ARBA" id="ARBA00022908"/>
    </source>
</evidence>
<dbReference type="Proteomes" id="UP001211866">
    <property type="component" value="Chromosome"/>
</dbReference>
<evidence type="ECO:0000256" key="3">
    <source>
        <dbReference type="ARBA" id="ARBA00023125"/>
    </source>
</evidence>
<dbReference type="InterPro" id="IPR010998">
    <property type="entry name" value="Integrase_recombinase_N"/>
</dbReference>
<evidence type="ECO:0000256" key="1">
    <source>
        <dbReference type="ARBA" id="ARBA00008857"/>
    </source>
</evidence>
<dbReference type="EMBL" id="CP096916">
    <property type="protein sequence ID" value="WBM39988.1"/>
    <property type="molecule type" value="Genomic_DNA"/>
</dbReference>
<dbReference type="PANTHER" id="PTHR30629">
    <property type="entry name" value="PROPHAGE INTEGRASE"/>
    <property type="match status" value="1"/>
</dbReference>
<dbReference type="Gene3D" id="1.10.150.130">
    <property type="match status" value="1"/>
</dbReference>
<dbReference type="PROSITE" id="PS51900">
    <property type="entry name" value="CB"/>
    <property type="match status" value="1"/>
</dbReference>
<organism evidence="8 9">
    <name type="scientific">Alcaligenes faecalis</name>
    <dbReference type="NCBI Taxonomy" id="511"/>
    <lineage>
        <taxon>Bacteria</taxon>
        <taxon>Pseudomonadati</taxon>
        <taxon>Pseudomonadota</taxon>
        <taxon>Betaproteobacteria</taxon>
        <taxon>Burkholderiales</taxon>
        <taxon>Alcaligenaceae</taxon>
        <taxon>Alcaligenes</taxon>
    </lineage>
</organism>
<dbReference type="InterPro" id="IPR038488">
    <property type="entry name" value="Integrase_DNA-bd_sf"/>
</dbReference>
<dbReference type="Gene3D" id="3.30.160.390">
    <property type="entry name" value="Integrase, DNA-binding domain"/>
    <property type="match status" value="1"/>
</dbReference>
<dbReference type="InterPro" id="IPR011010">
    <property type="entry name" value="DNA_brk_join_enz"/>
</dbReference>
<dbReference type="GO" id="GO:0003677">
    <property type="term" value="F:DNA binding"/>
    <property type="evidence" value="ECO:0007669"/>
    <property type="project" value="UniProtKB-KW"/>
</dbReference>
<dbReference type="PANTHER" id="PTHR30629:SF2">
    <property type="entry name" value="PROPHAGE INTEGRASE INTS-RELATED"/>
    <property type="match status" value="1"/>
</dbReference>